<evidence type="ECO:0000256" key="1">
    <source>
        <dbReference type="ARBA" id="ARBA00022617"/>
    </source>
</evidence>
<keyword evidence="5" id="KW-0732">Signal</keyword>
<dbReference type="Pfam" id="PF00034">
    <property type="entry name" value="Cytochrom_C"/>
    <property type="match status" value="1"/>
</dbReference>
<keyword evidence="2 4" id="KW-0479">Metal-binding</keyword>
<evidence type="ECO:0000256" key="5">
    <source>
        <dbReference type="SAM" id="SignalP"/>
    </source>
</evidence>
<keyword evidence="1 4" id="KW-0349">Heme</keyword>
<accession>A0A6S6S9Q5</accession>
<dbReference type="EMBL" id="CACVAU010000022">
    <property type="protein sequence ID" value="CAA6806603.1"/>
    <property type="molecule type" value="Genomic_DNA"/>
</dbReference>
<dbReference type="InterPro" id="IPR009056">
    <property type="entry name" value="Cyt_c-like_dom"/>
</dbReference>
<keyword evidence="3 4" id="KW-0408">Iron</keyword>
<dbReference type="SUPFAM" id="SSF46626">
    <property type="entry name" value="Cytochrome c"/>
    <property type="match status" value="1"/>
</dbReference>
<dbReference type="GO" id="GO:0020037">
    <property type="term" value="F:heme binding"/>
    <property type="evidence" value="ECO:0007669"/>
    <property type="project" value="InterPro"/>
</dbReference>
<dbReference type="Gene3D" id="1.10.760.10">
    <property type="entry name" value="Cytochrome c-like domain"/>
    <property type="match status" value="1"/>
</dbReference>
<dbReference type="GO" id="GO:0009055">
    <property type="term" value="F:electron transfer activity"/>
    <property type="evidence" value="ECO:0007669"/>
    <property type="project" value="InterPro"/>
</dbReference>
<organism evidence="7">
    <name type="scientific">uncultured Sulfurovum sp</name>
    <dbReference type="NCBI Taxonomy" id="269237"/>
    <lineage>
        <taxon>Bacteria</taxon>
        <taxon>Pseudomonadati</taxon>
        <taxon>Campylobacterota</taxon>
        <taxon>Epsilonproteobacteria</taxon>
        <taxon>Campylobacterales</taxon>
        <taxon>Sulfurovaceae</taxon>
        <taxon>Sulfurovum</taxon>
        <taxon>environmental samples</taxon>
    </lineage>
</organism>
<feature type="chain" id="PRO_5028081266" evidence="5">
    <location>
        <begin position="24"/>
        <end position="210"/>
    </location>
</feature>
<gene>
    <name evidence="7" type="ORF">HELGO_WM12833</name>
</gene>
<protein>
    <submittedName>
        <fullName evidence="7">Cytochrome C</fullName>
    </submittedName>
</protein>
<reference evidence="7" key="1">
    <citation type="submission" date="2020-01" db="EMBL/GenBank/DDBJ databases">
        <authorList>
            <person name="Meier V. D."/>
            <person name="Meier V D."/>
        </authorList>
    </citation>
    <scope>NUCLEOTIDE SEQUENCE</scope>
    <source>
        <strain evidence="7">HLG_WM_MAG_05</strain>
    </source>
</reference>
<dbReference type="InterPro" id="IPR036909">
    <property type="entry name" value="Cyt_c-like_dom_sf"/>
</dbReference>
<dbReference type="PROSITE" id="PS51257">
    <property type="entry name" value="PROKAR_LIPOPROTEIN"/>
    <property type="match status" value="1"/>
</dbReference>
<evidence type="ECO:0000256" key="4">
    <source>
        <dbReference type="PROSITE-ProRule" id="PRU00433"/>
    </source>
</evidence>
<evidence type="ECO:0000313" key="7">
    <source>
        <dbReference type="EMBL" id="CAA6806603.1"/>
    </source>
</evidence>
<evidence type="ECO:0000256" key="2">
    <source>
        <dbReference type="ARBA" id="ARBA00022723"/>
    </source>
</evidence>
<sequence length="210" mass="20777">MKKLTVLSMIAAALLLTACGDSATGEEAKAATETKTETAAPMKCEAGKCGEGKCGGDKKSAATEATEAATKAVEKATEAVKETATEATEAVKEKATSAVDSVKETASSAVDSVKSAATAATAAVTDAVNTDAGKALYAKCTSCHGANGQTKAMGKAAAVAGQSAADLEAKLQGYKAGTTNAVGMGMLMKSQVASMSDEDIKAVSAYMAGL</sequence>
<dbReference type="Gene3D" id="1.20.120.20">
    <property type="entry name" value="Apolipoprotein"/>
    <property type="match status" value="1"/>
</dbReference>
<evidence type="ECO:0000259" key="6">
    <source>
        <dbReference type="PROSITE" id="PS51007"/>
    </source>
</evidence>
<feature type="domain" description="Cytochrome c" evidence="6">
    <location>
        <begin position="128"/>
        <end position="210"/>
    </location>
</feature>
<dbReference type="AlphaFoldDB" id="A0A6S6S9Q5"/>
<evidence type="ECO:0000256" key="3">
    <source>
        <dbReference type="ARBA" id="ARBA00023004"/>
    </source>
</evidence>
<dbReference type="GO" id="GO:0046872">
    <property type="term" value="F:metal ion binding"/>
    <property type="evidence" value="ECO:0007669"/>
    <property type="project" value="UniProtKB-KW"/>
</dbReference>
<proteinExistence type="predicted"/>
<feature type="signal peptide" evidence="5">
    <location>
        <begin position="1"/>
        <end position="23"/>
    </location>
</feature>
<dbReference type="PROSITE" id="PS51007">
    <property type="entry name" value="CYTC"/>
    <property type="match status" value="1"/>
</dbReference>
<name>A0A6S6S9Q5_9BACT</name>